<evidence type="ECO:0000313" key="1">
    <source>
        <dbReference type="EMBL" id="MCK0536547.1"/>
    </source>
</evidence>
<dbReference type="RefSeq" id="WP_246947858.1">
    <property type="nucleotide sequence ID" value="NZ_JALKII010000001.1"/>
</dbReference>
<evidence type="ECO:0000313" key="2">
    <source>
        <dbReference type="Proteomes" id="UP001165524"/>
    </source>
</evidence>
<keyword evidence="2" id="KW-1185">Reference proteome</keyword>
<name>A0ABT0E4J1_9GAMM</name>
<protein>
    <submittedName>
        <fullName evidence="1">Uncharacterized protein</fullName>
    </submittedName>
</protein>
<organism evidence="1 2">
    <name type="scientific">Alcanivorax quisquiliarum</name>
    <dbReference type="NCBI Taxonomy" id="2933565"/>
    <lineage>
        <taxon>Bacteria</taxon>
        <taxon>Pseudomonadati</taxon>
        <taxon>Pseudomonadota</taxon>
        <taxon>Gammaproteobacteria</taxon>
        <taxon>Oceanospirillales</taxon>
        <taxon>Alcanivoracaceae</taxon>
        <taxon>Alcanivorax</taxon>
    </lineage>
</organism>
<dbReference type="Proteomes" id="UP001165524">
    <property type="component" value="Unassembled WGS sequence"/>
</dbReference>
<proteinExistence type="predicted"/>
<dbReference type="EMBL" id="JALKII010000001">
    <property type="protein sequence ID" value="MCK0536547.1"/>
    <property type="molecule type" value="Genomic_DNA"/>
</dbReference>
<sequence>MKQTTSHKPPTARSQDIYQMTSEAQTSRWLARRVSEANKKYLSLNARGCGADLEEGVLLIPVT</sequence>
<gene>
    <name evidence="1" type="ORF">MU846_02380</name>
</gene>
<accession>A0ABT0E4J1</accession>
<reference evidence="1" key="1">
    <citation type="submission" date="2022-04" db="EMBL/GenBank/DDBJ databases">
        <title>Alcanivorax sp. CY1518 draft genome sequence.</title>
        <authorList>
            <person name="Zhao G."/>
            <person name="An M."/>
        </authorList>
    </citation>
    <scope>NUCLEOTIDE SEQUENCE</scope>
    <source>
        <strain evidence="1">CY1518</strain>
    </source>
</reference>
<comment type="caution">
    <text evidence="1">The sequence shown here is derived from an EMBL/GenBank/DDBJ whole genome shotgun (WGS) entry which is preliminary data.</text>
</comment>